<dbReference type="Proteomes" id="UP000284547">
    <property type="component" value="Unassembled WGS sequence"/>
</dbReference>
<dbReference type="OrthoDB" id="5764702at2"/>
<dbReference type="Pfam" id="PF13578">
    <property type="entry name" value="Methyltransf_24"/>
    <property type="match status" value="1"/>
</dbReference>
<dbReference type="Gene3D" id="3.40.50.150">
    <property type="entry name" value="Vaccinia Virus protein VP39"/>
    <property type="match status" value="1"/>
</dbReference>
<dbReference type="EMBL" id="QWEY01000003">
    <property type="protein sequence ID" value="RGP37757.1"/>
    <property type="molecule type" value="Genomic_DNA"/>
</dbReference>
<sequence>MFNWIRSSRPKAPPGPADIIQTIEARFPMPPGEISRLSARRWILNYVPPGGSGIEIGVFRGHFSSLICDVVRPRKLYLVDPWTKLGETFGWGKAYTNFDTLTTEAAKAEATARIAQFPDIHSVIIEDTFPACSAQITEPLDFAYLDASHKYKPTLNELVHLKDMMAPGGVILGDDWAPDPQNQHHGVFLAVQEFTRNSDWQIVAAGPGAQWALSRRSVPPS</sequence>
<accession>A0A411Z3V7</accession>
<keyword evidence="2" id="KW-1185">Reference proteome</keyword>
<dbReference type="InterPro" id="IPR029063">
    <property type="entry name" value="SAM-dependent_MTases_sf"/>
</dbReference>
<name>A0A411Z3V7_9RHOB</name>
<gene>
    <name evidence="1" type="ORF">D1012_07555</name>
</gene>
<dbReference type="AlphaFoldDB" id="A0A411Z3V7"/>
<dbReference type="GO" id="GO:0032259">
    <property type="term" value="P:methylation"/>
    <property type="evidence" value="ECO:0007669"/>
    <property type="project" value="UniProtKB-KW"/>
</dbReference>
<dbReference type="SUPFAM" id="SSF53335">
    <property type="entry name" value="S-adenosyl-L-methionine-dependent methyltransferases"/>
    <property type="match status" value="1"/>
</dbReference>
<reference evidence="1 2" key="1">
    <citation type="submission" date="2018-08" db="EMBL/GenBank/DDBJ databases">
        <title>Flavobacterium tibetense sp. nov., isolated from a wetland YonghuCo on Tibetan Plateau.</title>
        <authorList>
            <person name="Phurbu D."/>
            <person name="Lu H."/>
            <person name="Xing P."/>
        </authorList>
    </citation>
    <scope>NUCLEOTIDE SEQUENCE [LARGE SCALE GENOMIC DNA]</scope>
    <source>
        <strain evidence="1 2">DJC</strain>
    </source>
</reference>
<dbReference type="GO" id="GO:0008168">
    <property type="term" value="F:methyltransferase activity"/>
    <property type="evidence" value="ECO:0007669"/>
    <property type="project" value="UniProtKB-KW"/>
</dbReference>
<evidence type="ECO:0000313" key="1">
    <source>
        <dbReference type="EMBL" id="RGP37757.1"/>
    </source>
</evidence>
<organism evidence="1 2">
    <name type="scientific">Pseudotabrizicola alkalilacus</name>
    <dbReference type="NCBI Taxonomy" id="2305252"/>
    <lineage>
        <taxon>Bacteria</taxon>
        <taxon>Pseudomonadati</taxon>
        <taxon>Pseudomonadota</taxon>
        <taxon>Alphaproteobacteria</taxon>
        <taxon>Rhodobacterales</taxon>
        <taxon>Paracoccaceae</taxon>
        <taxon>Pseudotabrizicola</taxon>
    </lineage>
</organism>
<protein>
    <submittedName>
        <fullName evidence="1">Class I SAM-dependent methyltransferase</fullName>
    </submittedName>
</protein>
<proteinExistence type="predicted"/>
<dbReference type="RefSeq" id="WP_118150747.1">
    <property type="nucleotide sequence ID" value="NZ_QWEY01000003.1"/>
</dbReference>
<comment type="caution">
    <text evidence="1">The sequence shown here is derived from an EMBL/GenBank/DDBJ whole genome shotgun (WGS) entry which is preliminary data.</text>
</comment>
<keyword evidence="1" id="KW-0489">Methyltransferase</keyword>
<evidence type="ECO:0000313" key="2">
    <source>
        <dbReference type="Proteomes" id="UP000284547"/>
    </source>
</evidence>
<keyword evidence="1" id="KW-0808">Transferase</keyword>